<dbReference type="EMBL" id="CACVBM020001122">
    <property type="protein sequence ID" value="CAA7032530.1"/>
    <property type="molecule type" value="Genomic_DNA"/>
</dbReference>
<name>A0A6D2IY12_9BRAS</name>
<proteinExistence type="predicted"/>
<keyword evidence="3" id="KW-1185">Reference proteome</keyword>
<sequence length="118" mass="13241">MGLPHHHLLARLDLSSMDLPLHYLLLNKIGSEEHQSKLAQHQVLVTVFNGSPSPSSRFVFNRSPSSSSPTLKIGSGQQKTMSKSAVKIINSSKPPVMLFRDPELDRMENEMREKDEGY</sequence>
<evidence type="ECO:0000313" key="2">
    <source>
        <dbReference type="EMBL" id="CAA7032530.1"/>
    </source>
</evidence>
<evidence type="ECO:0000256" key="1">
    <source>
        <dbReference type="SAM" id="MobiDB-lite"/>
    </source>
</evidence>
<evidence type="ECO:0000313" key="3">
    <source>
        <dbReference type="Proteomes" id="UP000467841"/>
    </source>
</evidence>
<organism evidence="2 3">
    <name type="scientific">Microthlaspi erraticum</name>
    <dbReference type="NCBI Taxonomy" id="1685480"/>
    <lineage>
        <taxon>Eukaryota</taxon>
        <taxon>Viridiplantae</taxon>
        <taxon>Streptophyta</taxon>
        <taxon>Embryophyta</taxon>
        <taxon>Tracheophyta</taxon>
        <taxon>Spermatophyta</taxon>
        <taxon>Magnoliopsida</taxon>
        <taxon>eudicotyledons</taxon>
        <taxon>Gunneridae</taxon>
        <taxon>Pentapetalae</taxon>
        <taxon>rosids</taxon>
        <taxon>malvids</taxon>
        <taxon>Brassicales</taxon>
        <taxon>Brassicaceae</taxon>
        <taxon>Coluteocarpeae</taxon>
        <taxon>Microthlaspi</taxon>
    </lineage>
</organism>
<protein>
    <submittedName>
        <fullName evidence="2">Uncharacterized protein</fullName>
    </submittedName>
</protein>
<comment type="caution">
    <text evidence="2">The sequence shown here is derived from an EMBL/GenBank/DDBJ whole genome shotgun (WGS) entry which is preliminary data.</text>
</comment>
<gene>
    <name evidence="2" type="ORF">MERR_LOCUS19765</name>
</gene>
<accession>A0A6D2IY12</accession>
<dbReference type="Proteomes" id="UP000467841">
    <property type="component" value="Unassembled WGS sequence"/>
</dbReference>
<feature type="region of interest" description="Disordered" evidence="1">
    <location>
        <begin position="60"/>
        <end position="83"/>
    </location>
</feature>
<reference evidence="2" key="1">
    <citation type="submission" date="2020-01" db="EMBL/GenBank/DDBJ databases">
        <authorList>
            <person name="Mishra B."/>
        </authorList>
    </citation>
    <scope>NUCLEOTIDE SEQUENCE [LARGE SCALE GENOMIC DNA]</scope>
</reference>
<dbReference type="AlphaFoldDB" id="A0A6D2IY12"/>